<dbReference type="AlphaFoldDB" id="A0A645EMG1"/>
<accession>A0A645EMG1</accession>
<dbReference type="InterPro" id="IPR005720">
    <property type="entry name" value="Dihydroorotate_DH_cat"/>
</dbReference>
<reference evidence="6" key="1">
    <citation type="submission" date="2019-08" db="EMBL/GenBank/DDBJ databases">
        <authorList>
            <person name="Kucharzyk K."/>
            <person name="Murdoch R.W."/>
            <person name="Higgins S."/>
            <person name="Loffler F."/>
        </authorList>
    </citation>
    <scope>NUCLEOTIDE SEQUENCE</scope>
</reference>
<dbReference type="GO" id="GO:0002058">
    <property type="term" value="F:uracil binding"/>
    <property type="evidence" value="ECO:0007669"/>
    <property type="project" value="TreeGrafter"/>
</dbReference>
<dbReference type="InterPro" id="IPR013785">
    <property type="entry name" value="Aldolase_TIM"/>
</dbReference>
<dbReference type="GO" id="GO:0017113">
    <property type="term" value="F:dihydropyrimidine dehydrogenase (NADP+) activity"/>
    <property type="evidence" value="ECO:0007669"/>
    <property type="project" value="TreeGrafter"/>
</dbReference>
<evidence type="ECO:0000259" key="5">
    <source>
        <dbReference type="PROSITE" id="PS51379"/>
    </source>
</evidence>
<dbReference type="InterPro" id="IPR017900">
    <property type="entry name" value="4Fe4S_Fe_S_CS"/>
</dbReference>
<evidence type="ECO:0000256" key="1">
    <source>
        <dbReference type="ARBA" id="ARBA00010804"/>
    </source>
</evidence>
<proteinExistence type="inferred from homology"/>
<dbReference type="InterPro" id="IPR017896">
    <property type="entry name" value="4Fe4S_Fe-S-bd"/>
</dbReference>
<dbReference type="EMBL" id="VSSQ01047704">
    <property type="protein sequence ID" value="MPN01713.1"/>
    <property type="molecule type" value="Genomic_DNA"/>
</dbReference>
<dbReference type="GO" id="GO:0006210">
    <property type="term" value="P:thymine catabolic process"/>
    <property type="evidence" value="ECO:0007669"/>
    <property type="project" value="TreeGrafter"/>
</dbReference>
<keyword evidence="2 6" id="KW-0560">Oxidoreductase</keyword>
<name>A0A645EMG1_9ZZZZ</name>
<dbReference type="PROSITE" id="PS51379">
    <property type="entry name" value="4FE4S_FER_2"/>
    <property type="match status" value="1"/>
</dbReference>
<evidence type="ECO:0000256" key="4">
    <source>
        <dbReference type="ARBA" id="ARBA00032722"/>
    </source>
</evidence>
<evidence type="ECO:0000256" key="3">
    <source>
        <dbReference type="ARBA" id="ARBA00030119"/>
    </source>
</evidence>
<dbReference type="Gene3D" id="3.30.70.20">
    <property type="match status" value="1"/>
</dbReference>
<dbReference type="PANTHER" id="PTHR43073">
    <property type="entry name" value="DIHYDROPYRIMIDINE DEHYDROGENASE [NADP(+)]"/>
    <property type="match status" value="1"/>
</dbReference>
<dbReference type="Gene3D" id="3.20.20.70">
    <property type="entry name" value="Aldolase class I"/>
    <property type="match status" value="1"/>
</dbReference>
<feature type="domain" description="4Fe-4S ferredoxin-type" evidence="5">
    <location>
        <begin position="184"/>
        <end position="212"/>
    </location>
</feature>
<comment type="caution">
    <text evidence="6">The sequence shown here is derived from an EMBL/GenBank/DDBJ whole genome shotgun (WGS) entry which is preliminary data.</text>
</comment>
<sequence>MKLSQNVTNISRVAKAAKEGGASAVSAINTIRCILGVDIEKCEPTLNTYGGYSGAPIRPLGLASVATVAQAVDLPICGIGGIETYDHVLEYIMLGASAVQVGTAVMLNGYSKLTEIITGLEQWAEKNEITHVSQIRGKALRNLKSFDEMKVGPANCVAAHLDCIKDCYKCVNACVYGAIQKNKGTINIKQQLCEGCGLCNSVCPQNKLALMR</sequence>
<gene>
    <name evidence="6" type="primary">preA_18</name>
    <name evidence="6" type="ORF">SDC9_148924</name>
</gene>
<dbReference type="GO" id="GO:0006212">
    <property type="term" value="P:uracil catabolic process"/>
    <property type="evidence" value="ECO:0007669"/>
    <property type="project" value="TreeGrafter"/>
</dbReference>
<dbReference type="SUPFAM" id="SSF51395">
    <property type="entry name" value="FMN-linked oxidoreductases"/>
    <property type="match status" value="1"/>
</dbReference>
<dbReference type="GO" id="GO:0050661">
    <property type="term" value="F:NADP binding"/>
    <property type="evidence" value="ECO:0007669"/>
    <property type="project" value="TreeGrafter"/>
</dbReference>
<evidence type="ECO:0000256" key="2">
    <source>
        <dbReference type="ARBA" id="ARBA00023002"/>
    </source>
</evidence>
<dbReference type="PROSITE" id="PS00198">
    <property type="entry name" value="4FE4S_FER_1"/>
    <property type="match status" value="1"/>
</dbReference>
<comment type="similarity">
    <text evidence="1">Belongs to the dihydropyrimidine dehydrogenase family.</text>
</comment>
<dbReference type="SUPFAM" id="SSF54862">
    <property type="entry name" value="4Fe-4S ferredoxins"/>
    <property type="match status" value="1"/>
</dbReference>
<dbReference type="PANTHER" id="PTHR43073:SF2">
    <property type="entry name" value="DIHYDROPYRIMIDINE DEHYDROGENASE [NADP(+)]"/>
    <property type="match status" value="1"/>
</dbReference>
<dbReference type="Pfam" id="PF01180">
    <property type="entry name" value="DHO_dh"/>
    <property type="match status" value="1"/>
</dbReference>
<protein>
    <recommendedName>
        <fullName evidence="4">Dihydrothymine dehydrogenase</fullName>
    </recommendedName>
    <alternativeName>
        <fullName evidence="3">Dihydrouracil dehydrogenase</fullName>
    </alternativeName>
</protein>
<dbReference type="GO" id="GO:0005737">
    <property type="term" value="C:cytoplasm"/>
    <property type="evidence" value="ECO:0007669"/>
    <property type="project" value="InterPro"/>
</dbReference>
<evidence type="ECO:0000313" key="6">
    <source>
        <dbReference type="EMBL" id="MPN01713.1"/>
    </source>
</evidence>
<organism evidence="6">
    <name type="scientific">bioreactor metagenome</name>
    <dbReference type="NCBI Taxonomy" id="1076179"/>
    <lineage>
        <taxon>unclassified sequences</taxon>
        <taxon>metagenomes</taxon>
        <taxon>ecological metagenomes</taxon>
    </lineage>
</organism>